<dbReference type="InterPro" id="IPR003959">
    <property type="entry name" value="ATPase_AAA_core"/>
</dbReference>
<keyword evidence="4 5" id="KW-0103">Bromodomain</keyword>
<feature type="region of interest" description="Disordered" evidence="6">
    <location>
        <begin position="165"/>
        <end position="187"/>
    </location>
</feature>
<dbReference type="InterPro" id="IPR003960">
    <property type="entry name" value="ATPase_AAA_CS"/>
</dbReference>
<dbReference type="RefSeq" id="XP_050500298.1">
    <property type="nucleotide sequence ID" value="XM_050644341.1"/>
</dbReference>
<feature type="compositionally biased region" description="Low complexity" evidence="6">
    <location>
        <begin position="62"/>
        <end position="78"/>
    </location>
</feature>
<feature type="compositionally biased region" description="Basic and acidic residues" evidence="6">
    <location>
        <begin position="448"/>
        <end position="482"/>
    </location>
</feature>
<dbReference type="Gene3D" id="1.20.920.10">
    <property type="entry name" value="Bromodomain-like"/>
    <property type="match status" value="1"/>
</dbReference>
<feature type="region of interest" description="Disordered" evidence="6">
    <location>
        <begin position="274"/>
        <end position="518"/>
    </location>
</feature>
<evidence type="ECO:0000256" key="4">
    <source>
        <dbReference type="ARBA" id="ARBA00023117"/>
    </source>
</evidence>
<name>A0ABM5JQT1_DIAVI</name>
<evidence type="ECO:0000256" key="3">
    <source>
        <dbReference type="ARBA" id="ARBA00022840"/>
    </source>
</evidence>
<keyword evidence="9" id="KW-1185">Reference proteome</keyword>
<evidence type="ECO:0000313" key="8">
    <source>
        <dbReference type="EnsemblMetazoa" id="XP_050500299.1"/>
    </source>
</evidence>
<dbReference type="SUPFAM" id="SSF52540">
    <property type="entry name" value="P-loop containing nucleoside triphosphate hydrolases"/>
    <property type="match status" value="2"/>
</dbReference>
<evidence type="ECO:0000259" key="7">
    <source>
        <dbReference type="PROSITE" id="PS50014"/>
    </source>
</evidence>
<evidence type="ECO:0000256" key="1">
    <source>
        <dbReference type="ARBA" id="ARBA00006914"/>
    </source>
</evidence>
<feature type="compositionally biased region" description="Acidic residues" evidence="6">
    <location>
        <begin position="353"/>
        <end position="367"/>
    </location>
</feature>
<dbReference type="EnsemblMetazoa" id="XM_050644341.1">
    <property type="protein sequence ID" value="XP_050500298.1"/>
    <property type="gene ID" value="LOC126880481"/>
</dbReference>
<dbReference type="InterPro" id="IPR003593">
    <property type="entry name" value="AAA+_ATPase"/>
</dbReference>
<feature type="compositionally biased region" description="Basic and acidic residues" evidence="6">
    <location>
        <begin position="321"/>
        <end position="332"/>
    </location>
</feature>
<feature type="compositionally biased region" description="Polar residues" evidence="6">
    <location>
        <begin position="386"/>
        <end position="397"/>
    </location>
</feature>
<evidence type="ECO:0000256" key="2">
    <source>
        <dbReference type="ARBA" id="ARBA00022741"/>
    </source>
</evidence>
<feature type="region of interest" description="Disordered" evidence="6">
    <location>
        <begin position="1189"/>
        <end position="1292"/>
    </location>
</feature>
<comment type="similarity">
    <text evidence="1">Belongs to the AAA ATPase family.</text>
</comment>
<protein>
    <recommendedName>
        <fullName evidence="7">Bromo domain-containing protein</fullName>
    </recommendedName>
</protein>
<proteinExistence type="inferred from homology"/>
<feature type="compositionally biased region" description="Basic residues" evidence="6">
    <location>
        <begin position="85"/>
        <end position="96"/>
    </location>
</feature>
<feature type="compositionally biased region" description="Basic residues" evidence="6">
    <location>
        <begin position="1216"/>
        <end position="1225"/>
    </location>
</feature>
<dbReference type="GeneID" id="126880481"/>
<dbReference type="InterPro" id="IPR027417">
    <property type="entry name" value="P-loop_NTPase"/>
</dbReference>
<dbReference type="Pfam" id="PF00004">
    <property type="entry name" value="AAA"/>
    <property type="match status" value="1"/>
</dbReference>
<dbReference type="PROSITE" id="PS00633">
    <property type="entry name" value="BROMODOMAIN_1"/>
    <property type="match status" value="1"/>
</dbReference>
<dbReference type="SMART" id="SM00382">
    <property type="entry name" value="AAA"/>
    <property type="match status" value="1"/>
</dbReference>
<evidence type="ECO:0000256" key="5">
    <source>
        <dbReference type="PROSITE-ProRule" id="PRU00035"/>
    </source>
</evidence>
<dbReference type="SUPFAM" id="SSF47370">
    <property type="entry name" value="Bromodomain"/>
    <property type="match status" value="1"/>
</dbReference>
<dbReference type="RefSeq" id="XP_050500299.1">
    <property type="nucleotide sequence ID" value="XM_050644342.1"/>
</dbReference>
<keyword evidence="3" id="KW-0067">ATP-binding</keyword>
<dbReference type="Gene3D" id="3.40.50.300">
    <property type="entry name" value="P-loop containing nucleotide triphosphate hydrolases"/>
    <property type="match status" value="1"/>
</dbReference>
<dbReference type="Gene3D" id="1.10.8.60">
    <property type="match status" value="1"/>
</dbReference>
<dbReference type="InterPro" id="IPR036427">
    <property type="entry name" value="Bromodomain-like_sf"/>
</dbReference>
<sequence length="1422" mass="163332">MVNTRRKESNGSPEGPKHRTRGSLRLINPKQERSGNSSSHESESDESGGRESSCNAEEEPKSSLNPPSNLPPRQLRSRFYPPSKYKTRPLRSSHKRISLDDRRTLKLFSHTMHRDADVYERGHDSEEGLYAVRGSRTRHLIRMNRMQRRTALSLRPVRQKCYADSLSPSHFNSDSEGRVRRSTRKQADNMSWLDDSQMHKVGYPNLHAGYSEEDSRYAADAHNKIEISGRITRRNNDVRLRHEIKTPKYLYDYGVEDASKRRKRNIEKDDEIKEEMVETRRTSNDKENKKGENVENRFMGRLRRSKTMNYGEDNDTEEPHEEAKKPAMKEEPTVNGNITVDEKPANGKAEQSSDSEEEDEEEEEEEERQTSQIEPLTRLRTRSRPNRSNNLILESSYPSRRRQVRQVRSQPVDAIDTSSESEEEGRKYLLRDRRPKQAPKAMQQSVLRTRDIRTRTRDIRTRDIRTRDMRPRMFRPRIRERSSSSSDSSSSDVRRGKPPKSPHHSKTERMKSGAGGFNKIVPIKPETLDNNIKFNSIGGLDNHIQCLKEMILLPMMYPEVFKQFSIQPPRGVLFHGPPGTGKTLIARALANECSFGKRKVSFFLRKGADLLSKWIGESEKQLRQLFEQAAEMKPSIIFFDELDGLAPVRSSRQDQVHASIVSTLLALMDGLADRGEVIVIGATNRIDAIDPALRRPGRFDRELLFTLPSKTEREEILNVHTSSWKNPPSRQLLDYLSENTVGYCGSDLRALCSEAVIQSFRRTYPQVYNSEHRLMLQPENVKVEKVDFIRAKSLLVPAQHRITQGLGRKLFPILEPLLQEPIKKCLDLLQQTFPHGLSTSLAKVKLSPNLRPAQLLITGDGPGHGPTSHIAPALLYKMEHIHAYMLNLVMLYQETGRSCEEACIQVFIEARKNVPSIVYIPNIDTWWSLVSDTVRAIFNSQLTSLEPNIPILFLATAENSYELLPEQVQKLFSYYRREVIEVEAPTADLRRLFYKPLIIESSLKSVKNARELPKTPPPLPRAPTPPPLPLDEKETKKLYEEEEHTLRELRIFLRDMCKKLANNRLFFMFTKPVDTEEVPDYTNIIKQPMDLETMMTKVDFHRYECAKDFLTDIELICQNALEYNPAKSSADKQIRHRACSLRDYAYTLIKTEMDTDFEDRCQEISQKRRQRKHCPLKYLPPYIYTPELMDEGEQNHPEGSTQPDLKADGKVDINKSNRKRKKSRWQRGELGKKKRRTLDNSQNGDKEVSSYESNDETETKITQYHPARASDNATSGIKDTPTGRTAGDSTAPLTVNCDINSSMKADTSCHLQSPKRRLSDILSPSELLDNPLDFDDVDEALNESVGCSTSNSKSIEISHTELEKTLDMAVKITDGLSLLSLLDLYNQLSRVVKKFSRTPIRTTLPKELLRELARFKKEGLTE</sequence>
<dbReference type="Pfam" id="PF00439">
    <property type="entry name" value="Bromodomain"/>
    <property type="match status" value="1"/>
</dbReference>
<dbReference type="Pfam" id="PF17862">
    <property type="entry name" value="AAA_lid_3"/>
    <property type="match status" value="1"/>
</dbReference>
<dbReference type="PROSITE" id="PS00674">
    <property type="entry name" value="AAA"/>
    <property type="match status" value="1"/>
</dbReference>
<organism evidence="8 9">
    <name type="scientific">Diabrotica virgifera virgifera</name>
    <name type="common">western corn rootworm</name>
    <dbReference type="NCBI Taxonomy" id="50390"/>
    <lineage>
        <taxon>Eukaryota</taxon>
        <taxon>Metazoa</taxon>
        <taxon>Ecdysozoa</taxon>
        <taxon>Arthropoda</taxon>
        <taxon>Hexapoda</taxon>
        <taxon>Insecta</taxon>
        <taxon>Pterygota</taxon>
        <taxon>Neoptera</taxon>
        <taxon>Endopterygota</taxon>
        <taxon>Coleoptera</taxon>
        <taxon>Polyphaga</taxon>
        <taxon>Cucujiformia</taxon>
        <taxon>Chrysomeloidea</taxon>
        <taxon>Chrysomelidae</taxon>
        <taxon>Galerucinae</taxon>
        <taxon>Diabroticina</taxon>
        <taxon>Diabroticites</taxon>
        <taxon>Diabrotica</taxon>
    </lineage>
</organism>
<dbReference type="InterPro" id="IPR001487">
    <property type="entry name" value="Bromodomain"/>
</dbReference>
<feature type="compositionally biased region" description="Pro residues" evidence="6">
    <location>
        <begin position="1014"/>
        <end position="1029"/>
    </location>
</feature>
<dbReference type="PANTHER" id="PTHR23069:SF0">
    <property type="entry name" value="TAT-BINDING HOMOLOG 7"/>
    <property type="match status" value="1"/>
</dbReference>
<feature type="region of interest" description="Disordered" evidence="6">
    <location>
        <begin position="1010"/>
        <end position="1031"/>
    </location>
</feature>
<feature type="domain" description="Bromo" evidence="7">
    <location>
        <begin position="1061"/>
        <end position="1131"/>
    </location>
</feature>
<dbReference type="EnsemblMetazoa" id="XM_050644342.1">
    <property type="protein sequence ID" value="XP_050500299.1"/>
    <property type="gene ID" value="LOC126880481"/>
</dbReference>
<evidence type="ECO:0000256" key="6">
    <source>
        <dbReference type="SAM" id="MobiDB-lite"/>
    </source>
</evidence>
<dbReference type="SMART" id="SM00297">
    <property type="entry name" value="BROMO"/>
    <property type="match status" value="1"/>
</dbReference>
<feature type="region of interest" description="Disordered" evidence="6">
    <location>
        <begin position="1"/>
        <end position="97"/>
    </location>
</feature>
<reference evidence="8" key="1">
    <citation type="submission" date="2025-05" db="UniProtKB">
        <authorList>
            <consortium name="EnsemblMetazoa"/>
        </authorList>
    </citation>
    <scope>IDENTIFICATION</scope>
</reference>
<dbReference type="PANTHER" id="PTHR23069">
    <property type="entry name" value="AAA DOMAIN-CONTAINING"/>
    <property type="match status" value="1"/>
</dbReference>
<keyword evidence="2" id="KW-0547">Nucleotide-binding</keyword>
<feature type="compositionally biased region" description="Basic and acidic residues" evidence="6">
    <location>
        <begin position="274"/>
        <end position="295"/>
    </location>
</feature>
<dbReference type="CDD" id="cd05528">
    <property type="entry name" value="Bromo_AAA"/>
    <property type="match status" value="1"/>
</dbReference>
<dbReference type="PROSITE" id="PS50014">
    <property type="entry name" value="BROMODOMAIN_2"/>
    <property type="match status" value="1"/>
</dbReference>
<evidence type="ECO:0000313" key="9">
    <source>
        <dbReference type="Proteomes" id="UP001652700"/>
    </source>
</evidence>
<dbReference type="InterPro" id="IPR041569">
    <property type="entry name" value="AAA_lid_3"/>
</dbReference>
<dbReference type="Proteomes" id="UP001652700">
    <property type="component" value="Unplaced"/>
</dbReference>
<dbReference type="InterPro" id="IPR045199">
    <property type="entry name" value="ATAD2-like"/>
</dbReference>
<dbReference type="InterPro" id="IPR018359">
    <property type="entry name" value="Bromodomain_CS"/>
</dbReference>
<dbReference type="PRINTS" id="PR00503">
    <property type="entry name" value="BROMODOMAIN"/>
</dbReference>
<accession>A0ABM5JQT1</accession>
<feature type="compositionally biased region" description="Basic and acidic residues" evidence="6">
    <location>
        <begin position="1205"/>
        <end position="1215"/>
    </location>
</feature>